<protein>
    <recommendedName>
        <fullName evidence="3">DHHA2 domain-containing protein</fullName>
    </recommendedName>
</protein>
<dbReference type="InterPro" id="IPR038763">
    <property type="entry name" value="DHH_sf"/>
</dbReference>
<keyword evidence="5" id="KW-1185">Reference proteome</keyword>
<evidence type="ECO:0000256" key="1">
    <source>
        <dbReference type="SAM" id="MobiDB-lite"/>
    </source>
</evidence>
<dbReference type="InterPro" id="IPR038222">
    <property type="entry name" value="DHHA2_dom_sf"/>
</dbReference>
<feature type="region of interest" description="Disordered" evidence="1">
    <location>
        <begin position="54"/>
        <end position="81"/>
    </location>
</feature>
<dbReference type="OrthoDB" id="374045at2759"/>
<feature type="chain" id="PRO_5003117421" description="DHHA2 domain-containing protein" evidence="2">
    <location>
        <begin position="31"/>
        <end position="602"/>
    </location>
</feature>
<dbReference type="SMART" id="SM01131">
    <property type="entry name" value="DHHA2"/>
    <property type="match status" value="1"/>
</dbReference>
<dbReference type="SUPFAM" id="SSF64182">
    <property type="entry name" value="DHH phosphoesterases"/>
    <property type="match status" value="1"/>
</dbReference>
<feature type="region of interest" description="Disordered" evidence="1">
    <location>
        <begin position="442"/>
        <end position="464"/>
    </location>
</feature>
<gene>
    <name evidence="4" type="ORF">Esi_0056_0113</name>
</gene>
<reference evidence="4 5" key="1">
    <citation type="journal article" date="2010" name="Nature">
        <title>The Ectocarpus genome and the independent evolution of multicellularity in brown algae.</title>
        <authorList>
            <person name="Cock J.M."/>
            <person name="Sterck L."/>
            <person name="Rouze P."/>
            <person name="Scornet D."/>
            <person name="Allen A.E."/>
            <person name="Amoutzias G."/>
            <person name="Anthouard V."/>
            <person name="Artiguenave F."/>
            <person name="Aury J.M."/>
            <person name="Badger J.H."/>
            <person name="Beszteri B."/>
            <person name="Billiau K."/>
            <person name="Bonnet E."/>
            <person name="Bothwell J.H."/>
            <person name="Bowler C."/>
            <person name="Boyen C."/>
            <person name="Brownlee C."/>
            <person name="Carrano C.J."/>
            <person name="Charrier B."/>
            <person name="Cho G.Y."/>
            <person name="Coelho S.M."/>
            <person name="Collen J."/>
            <person name="Corre E."/>
            <person name="Da Silva C."/>
            <person name="Delage L."/>
            <person name="Delaroque N."/>
            <person name="Dittami S.M."/>
            <person name="Doulbeau S."/>
            <person name="Elias M."/>
            <person name="Farnham G."/>
            <person name="Gachon C.M."/>
            <person name="Gschloessl B."/>
            <person name="Heesch S."/>
            <person name="Jabbari K."/>
            <person name="Jubin C."/>
            <person name="Kawai H."/>
            <person name="Kimura K."/>
            <person name="Kloareg B."/>
            <person name="Kupper F.C."/>
            <person name="Lang D."/>
            <person name="Le Bail A."/>
            <person name="Leblanc C."/>
            <person name="Lerouge P."/>
            <person name="Lohr M."/>
            <person name="Lopez P.J."/>
            <person name="Martens C."/>
            <person name="Maumus F."/>
            <person name="Michel G."/>
            <person name="Miranda-Saavedra D."/>
            <person name="Morales J."/>
            <person name="Moreau H."/>
            <person name="Motomura T."/>
            <person name="Nagasato C."/>
            <person name="Napoli C.A."/>
            <person name="Nelson D.R."/>
            <person name="Nyvall-Collen P."/>
            <person name="Peters A.F."/>
            <person name="Pommier C."/>
            <person name="Potin P."/>
            <person name="Poulain J."/>
            <person name="Quesneville H."/>
            <person name="Read B."/>
            <person name="Rensing S.A."/>
            <person name="Ritter A."/>
            <person name="Rousvoal S."/>
            <person name="Samanta M."/>
            <person name="Samson G."/>
            <person name="Schroeder D.C."/>
            <person name="Segurens B."/>
            <person name="Strittmatter M."/>
            <person name="Tonon T."/>
            <person name="Tregear J.W."/>
            <person name="Valentin K."/>
            <person name="von Dassow P."/>
            <person name="Yamagishi T."/>
            <person name="Van de Peer Y."/>
            <person name="Wincker P."/>
        </authorList>
    </citation>
    <scope>NUCLEOTIDE SEQUENCE [LARGE SCALE GENOMIC DNA]</scope>
    <source>
        <strain evidence="5">Ec32 / CCAP1310/4</strain>
    </source>
</reference>
<dbReference type="AlphaFoldDB" id="D8LQ18"/>
<feature type="compositionally biased region" description="Polar residues" evidence="1">
    <location>
        <begin position="54"/>
        <end position="80"/>
    </location>
</feature>
<dbReference type="EMBL" id="FN648774">
    <property type="protein sequence ID" value="CBN74910.1"/>
    <property type="molecule type" value="Genomic_DNA"/>
</dbReference>
<feature type="signal peptide" evidence="2">
    <location>
        <begin position="1"/>
        <end position="30"/>
    </location>
</feature>
<dbReference type="EMBL" id="FN649735">
    <property type="protein sequence ID" value="CBN74910.1"/>
    <property type="molecule type" value="Genomic_DNA"/>
</dbReference>
<dbReference type="GO" id="GO:0004309">
    <property type="term" value="F:exopolyphosphatase activity"/>
    <property type="evidence" value="ECO:0007669"/>
    <property type="project" value="TreeGrafter"/>
</dbReference>
<organism evidence="4 5">
    <name type="scientific">Ectocarpus siliculosus</name>
    <name type="common">Brown alga</name>
    <name type="synonym">Conferva siliculosa</name>
    <dbReference type="NCBI Taxonomy" id="2880"/>
    <lineage>
        <taxon>Eukaryota</taxon>
        <taxon>Sar</taxon>
        <taxon>Stramenopiles</taxon>
        <taxon>Ochrophyta</taxon>
        <taxon>PX clade</taxon>
        <taxon>Phaeophyceae</taxon>
        <taxon>Ectocarpales</taxon>
        <taxon>Ectocarpaceae</taxon>
        <taxon>Ectocarpus</taxon>
    </lineage>
</organism>
<evidence type="ECO:0000256" key="2">
    <source>
        <dbReference type="SAM" id="SignalP"/>
    </source>
</evidence>
<sequence length="602" mass="64486">MRATWATANSQFSAARYFAATLLFFAPRAALPATALPETPKLLRRQLAFASSQRQHVRGCSNSSTTKSSINRARVGSSSGATKSAVRAVSTAATVTGGDTMDGSNSNAQKLPSLPSFLETCSSRARRQQQSQANTAKATAETETLLFHVFSGNEACDADSMCSAIGMAFLKQATAALAAADDGGDVVHVPVMPIPRGDLALRREVLVLFELCGVDPSAIVFADELDLHALQAEGKLRITLTDHNAVSGGLSGLGDAVVEIVDHHVDLGEHPSVQGSRRDVAFEANDGGGKALVGSCCTIVAERMLDQAPALLSSDVAQLLLGVVRRREGGGGGSVVDIVEMASHRNKQILVDTLNLDMEIKRATRRDIAAAQELSRRVSWSPSSARGSGECSPSSARRCCTTADELFDTLRNAKFDPAFWREISAIDTLRYDYKSFHAAGEIGGTSSNRDDRQNHDNPPRPLKFGMSSTLCRLETLAEKGGDKGFGDAMRTFAVSQGVDSLAVMTSTLDEEENMRKELLIFTHTKLRGDQMREYLEGAHGEFLKLEAAAPPGTGFGGRGDEVEGSEEGASGWFLRWDLRNVRASRKQLAPVIASFYESVVGR</sequence>
<dbReference type="Gene3D" id="3.90.1640.10">
    <property type="entry name" value="inorganic pyrophosphatase (n-terminal core)"/>
    <property type="match status" value="1"/>
</dbReference>
<dbReference type="GO" id="GO:0005737">
    <property type="term" value="C:cytoplasm"/>
    <property type="evidence" value="ECO:0007669"/>
    <property type="project" value="InterPro"/>
</dbReference>
<dbReference type="PANTHER" id="PTHR12112">
    <property type="entry name" value="BNIP - RELATED"/>
    <property type="match status" value="1"/>
</dbReference>
<evidence type="ECO:0000259" key="3">
    <source>
        <dbReference type="SMART" id="SM01131"/>
    </source>
</evidence>
<proteinExistence type="predicted"/>
<evidence type="ECO:0000313" key="4">
    <source>
        <dbReference type="EMBL" id="CBN74910.1"/>
    </source>
</evidence>
<keyword evidence="2" id="KW-0732">Signal</keyword>
<dbReference type="Gene3D" id="3.10.310.20">
    <property type="entry name" value="DHHA2 domain"/>
    <property type="match status" value="1"/>
</dbReference>
<evidence type="ECO:0000313" key="5">
    <source>
        <dbReference type="Proteomes" id="UP000002630"/>
    </source>
</evidence>
<dbReference type="OMA" id="PEECHEA"/>
<dbReference type="Pfam" id="PF02833">
    <property type="entry name" value="DHHA2"/>
    <property type="match status" value="1"/>
</dbReference>
<dbReference type="Proteomes" id="UP000002630">
    <property type="component" value="Linkage Group LG10"/>
</dbReference>
<dbReference type="eggNOG" id="KOG4129">
    <property type="taxonomic scope" value="Eukaryota"/>
</dbReference>
<accession>D8LQ18</accession>
<name>D8LQ18_ECTSI</name>
<dbReference type="InterPro" id="IPR004097">
    <property type="entry name" value="DHHA2"/>
</dbReference>
<dbReference type="PANTHER" id="PTHR12112:SF39">
    <property type="entry name" value="EG:152A3.5 PROTEIN (FBGN0003116_PN PROTEIN)"/>
    <property type="match status" value="1"/>
</dbReference>
<dbReference type="STRING" id="2880.D8LQ18"/>
<dbReference type="InParanoid" id="D8LQ18"/>
<feature type="domain" description="DHHA2" evidence="3">
    <location>
        <begin position="407"/>
        <end position="596"/>
    </location>
</feature>
<feature type="compositionally biased region" description="Basic and acidic residues" evidence="1">
    <location>
        <begin position="448"/>
        <end position="458"/>
    </location>
</feature>